<keyword evidence="6 7" id="KW-0804">Transcription</keyword>
<name>A0A9D1NI11_9FIRM</name>
<comment type="caution">
    <text evidence="9">The sequence shown here is derived from an EMBL/GenBank/DDBJ whole genome shotgun (WGS) entry which is preliminary data.</text>
</comment>
<reference evidence="9" key="2">
    <citation type="journal article" date="2021" name="PeerJ">
        <title>Extensive microbial diversity within the chicken gut microbiome revealed by metagenomics and culture.</title>
        <authorList>
            <person name="Gilroy R."/>
            <person name="Ravi A."/>
            <person name="Getino M."/>
            <person name="Pursley I."/>
            <person name="Horton D.L."/>
            <person name="Alikhan N.F."/>
            <person name="Baker D."/>
            <person name="Gharbi K."/>
            <person name="Hall N."/>
            <person name="Watson M."/>
            <person name="Adriaenssens E.M."/>
            <person name="Foster-Nyarko E."/>
            <person name="Jarju S."/>
            <person name="Secka A."/>
            <person name="Antonio M."/>
            <person name="Oren A."/>
            <person name="Chaudhuri R.R."/>
            <person name="La Ragione R."/>
            <person name="Hildebrand F."/>
            <person name="Pallen M.J."/>
        </authorList>
    </citation>
    <scope>NUCLEOTIDE SEQUENCE</scope>
    <source>
        <strain evidence="9">4920</strain>
    </source>
</reference>
<dbReference type="InterPro" id="IPR013324">
    <property type="entry name" value="RNA_pol_sigma_r3/r4-like"/>
</dbReference>
<dbReference type="Gene3D" id="1.10.10.10">
    <property type="entry name" value="Winged helix-like DNA-binding domain superfamily/Winged helix DNA-binding domain"/>
    <property type="match status" value="2"/>
</dbReference>
<dbReference type="NCBIfam" id="NF004052">
    <property type="entry name" value="PRK05572.1"/>
    <property type="match status" value="1"/>
</dbReference>
<evidence type="ECO:0000256" key="5">
    <source>
        <dbReference type="ARBA" id="ARBA00023125"/>
    </source>
</evidence>
<dbReference type="Proteomes" id="UP000886743">
    <property type="component" value="Unassembled WGS sequence"/>
</dbReference>
<dbReference type="GO" id="GO:0030435">
    <property type="term" value="P:sporulation resulting in formation of a cellular spore"/>
    <property type="evidence" value="ECO:0007669"/>
    <property type="project" value="UniProtKB-KW"/>
</dbReference>
<dbReference type="NCBIfam" id="TIGR02980">
    <property type="entry name" value="SigBFG"/>
    <property type="match status" value="1"/>
</dbReference>
<evidence type="ECO:0000256" key="2">
    <source>
        <dbReference type="ARBA" id="ARBA00022969"/>
    </source>
</evidence>
<comment type="similarity">
    <text evidence="1 7">Belongs to the sigma-70 factor family.</text>
</comment>
<evidence type="ECO:0000259" key="8">
    <source>
        <dbReference type="PROSITE" id="PS50943"/>
    </source>
</evidence>
<dbReference type="InterPro" id="IPR007630">
    <property type="entry name" value="RNA_pol_sigma70_r4"/>
</dbReference>
<dbReference type="InterPro" id="IPR007627">
    <property type="entry name" value="RNA_pol_sigma70_r2"/>
</dbReference>
<dbReference type="InterPro" id="IPR000943">
    <property type="entry name" value="RNA_pol_sigma70"/>
</dbReference>
<dbReference type="PIRSF" id="PIRSF000770">
    <property type="entry name" value="RNA_pol_sigma-SigE/K"/>
    <property type="match status" value="1"/>
</dbReference>
<dbReference type="AlphaFoldDB" id="A0A9D1NI11"/>
<sequence>MGGKQWDQKALLRRAAEGDAGAVDELVEKNLGLVHSVVKKFSNSPYEAEDLFQIGCMGLLKAIHKFDLSYDVRFSTYAVPMILGEIKRFLRDDGPVKVSRSLKELAIKARSVSELLQKQTGAAPGVEELASMLGRSAEEIVLALDAAVPPESLYGGSEEEGGASAIDRIAQKGGGETEIVDKIALRELIGKLKARERQIIVLRYFRNKTQSEVAKVLGISQVQVSRLEKKILEQMRAEMAAS</sequence>
<dbReference type="CDD" id="cd06171">
    <property type="entry name" value="Sigma70_r4"/>
    <property type="match status" value="1"/>
</dbReference>
<proteinExistence type="inferred from homology"/>
<evidence type="ECO:0000256" key="7">
    <source>
        <dbReference type="RuleBase" id="RU362124"/>
    </source>
</evidence>
<gene>
    <name evidence="9" type="ORF">IAC74_04480</name>
</gene>
<evidence type="ECO:0000256" key="6">
    <source>
        <dbReference type="ARBA" id="ARBA00023163"/>
    </source>
</evidence>
<dbReference type="InterPro" id="IPR036388">
    <property type="entry name" value="WH-like_DNA-bd_sf"/>
</dbReference>
<evidence type="ECO:0000256" key="3">
    <source>
        <dbReference type="ARBA" id="ARBA00023015"/>
    </source>
</evidence>
<evidence type="ECO:0000313" key="10">
    <source>
        <dbReference type="Proteomes" id="UP000886743"/>
    </source>
</evidence>
<evidence type="ECO:0000313" key="9">
    <source>
        <dbReference type="EMBL" id="HIV02808.1"/>
    </source>
</evidence>
<dbReference type="SUPFAM" id="SSF88946">
    <property type="entry name" value="Sigma2 domain of RNA polymerase sigma factors"/>
    <property type="match status" value="1"/>
</dbReference>
<dbReference type="InterPro" id="IPR001387">
    <property type="entry name" value="Cro/C1-type_HTH"/>
</dbReference>
<dbReference type="GO" id="GO:0003677">
    <property type="term" value="F:DNA binding"/>
    <property type="evidence" value="ECO:0007669"/>
    <property type="project" value="UniProtKB-KW"/>
</dbReference>
<dbReference type="GO" id="GO:0006352">
    <property type="term" value="P:DNA-templated transcription initiation"/>
    <property type="evidence" value="ECO:0007669"/>
    <property type="project" value="InterPro"/>
</dbReference>
<dbReference type="PANTHER" id="PTHR30385">
    <property type="entry name" value="SIGMA FACTOR F FLAGELLAR"/>
    <property type="match status" value="1"/>
</dbReference>
<comment type="function">
    <text evidence="7">Sigma factors are initiation factors that promote the attachment of RNA polymerase to specific initiation sites and are then released.</text>
</comment>
<evidence type="ECO:0000256" key="1">
    <source>
        <dbReference type="ARBA" id="ARBA00007788"/>
    </source>
</evidence>
<accession>A0A9D1NI11</accession>
<reference evidence="9" key="1">
    <citation type="submission" date="2020-10" db="EMBL/GenBank/DDBJ databases">
        <authorList>
            <person name="Gilroy R."/>
        </authorList>
    </citation>
    <scope>NUCLEOTIDE SEQUENCE</scope>
    <source>
        <strain evidence="9">4920</strain>
    </source>
</reference>
<protein>
    <recommendedName>
        <fullName evidence="7">RNA polymerase sigma factor</fullName>
    </recommendedName>
</protein>
<dbReference type="InterPro" id="IPR014284">
    <property type="entry name" value="RNA_pol_sigma-70_dom"/>
</dbReference>
<dbReference type="InterPro" id="IPR014322">
    <property type="entry name" value="RNA_pol_sigma-B/F/G"/>
</dbReference>
<dbReference type="GO" id="GO:0016987">
    <property type="term" value="F:sigma factor activity"/>
    <property type="evidence" value="ECO:0007669"/>
    <property type="project" value="UniProtKB-KW"/>
</dbReference>
<keyword evidence="2" id="KW-0749">Sporulation</keyword>
<evidence type="ECO:0000256" key="4">
    <source>
        <dbReference type="ARBA" id="ARBA00023082"/>
    </source>
</evidence>
<dbReference type="Gene3D" id="1.20.120.1810">
    <property type="match status" value="1"/>
</dbReference>
<dbReference type="PANTHER" id="PTHR30385:SF4">
    <property type="entry name" value="RNA POLYMERASE SIGMA-E FACTOR"/>
    <property type="match status" value="1"/>
</dbReference>
<keyword evidence="4 7" id="KW-0731">Sigma factor</keyword>
<feature type="domain" description="HTH cro/C1-type" evidence="8">
    <location>
        <begin position="199"/>
        <end position="229"/>
    </location>
</feature>
<organism evidence="9 10">
    <name type="scientific">Candidatus Aphodoplasma excrementigallinarum</name>
    <dbReference type="NCBI Taxonomy" id="2840673"/>
    <lineage>
        <taxon>Bacteria</taxon>
        <taxon>Bacillati</taxon>
        <taxon>Bacillota</taxon>
        <taxon>Clostridia</taxon>
        <taxon>Eubacteriales</taxon>
        <taxon>Candidatus Aphodoplasma</taxon>
    </lineage>
</organism>
<keyword evidence="5 7" id="KW-0238">DNA-binding</keyword>
<dbReference type="Pfam" id="PF04545">
    <property type="entry name" value="Sigma70_r4"/>
    <property type="match status" value="1"/>
</dbReference>
<dbReference type="PROSITE" id="PS00716">
    <property type="entry name" value="SIGMA70_2"/>
    <property type="match status" value="1"/>
</dbReference>
<dbReference type="PROSITE" id="PS50943">
    <property type="entry name" value="HTH_CROC1"/>
    <property type="match status" value="1"/>
</dbReference>
<dbReference type="PROSITE" id="PS00715">
    <property type="entry name" value="SIGMA70_1"/>
    <property type="match status" value="1"/>
</dbReference>
<dbReference type="EMBL" id="DVOF01000130">
    <property type="protein sequence ID" value="HIV02808.1"/>
    <property type="molecule type" value="Genomic_DNA"/>
</dbReference>
<dbReference type="NCBIfam" id="TIGR02937">
    <property type="entry name" value="sigma70-ECF"/>
    <property type="match status" value="1"/>
</dbReference>
<dbReference type="InterPro" id="IPR013325">
    <property type="entry name" value="RNA_pol_sigma_r2"/>
</dbReference>
<keyword evidence="3 7" id="KW-0805">Transcription regulation</keyword>
<dbReference type="Pfam" id="PF04542">
    <property type="entry name" value="Sigma70_r2"/>
    <property type="match status" value="1"/>
</dbReference>
<dbReference type="SUPFAM" id="SSF88659">
    <property type="entry name" value="Sigma3 and sigma4 domains of RNA polymerase sigma factors"/>
    <property type="match status" value="2"/>
</dbReference>
<dbReference type="PRINTS" id="PR00046">
    <property type="entry name" value="SIGMA70FCT"/>
</dbReference>